<evidence type="ECO:0000259" key="10">
    <source>
        <dbReference type="PROSITE" id="PS50835"/>
    </source>
</evidence>
<dbReference type="InterPro" id="IPR036179">
    <property type="entry name" value="Ig-like_dom_sf"/>
</dbReference>
<evidence type="ECO:0000256" key="9">
    <source>
        <dbReference type="SAM" id="MobiDB-lite"/>
    </source>
</evidence>
<dbReference type="InterPro" id="IPR013106">
    <property type="entry name" value="Ig_V-set"/>
</dbReference>
<dbReference type="SUPFAM" id="SSF48726">
    <property type="entry name" value="Immunoglobulin"/>
    <property type="match status" value="3"/>
</dbReference>
<gene>
    <name evidence="11" type="ORF">GEV33_004714</name>
</gene>
<dbReference type="PANTHER" id="PTHR12231">
    <property type="entry name" value="CTX-RELATED TYPE I TRANSMEMBRANE PROTEIN"/>
    <property type="match status" value="1"/>
</dbReference>
<keyword evidence="3" id="KW-0732">Signal</keyword>
<dbReference type="PROSITE" id="PS50835">
    <property type="entry name" value="IG_LIKE"/>
    <property type="match status" value="2"/>
</dbReference>
<feature type="compositionally biased region" description="Basic and acidic residues" evidence="9">
    <location>
        <begin position="126"/>
        <end position="149"/>
    </location>
</feature>
<feature type="domain" description="Ig-like" evidence="10">
    <location>
        <begin position="338"/>
        <end position="422"/>
    </location>
</feature>
<dbReference type="EMBL" id="JABDTM020018377">
    <property type="protein sequence ID" value="KAH0818077.1"/>
    <property type="molecule type" value="Genomic_DNA"/>
</dbReference>
<evidence type="ECO:0000313" key="11">
    <source>
        <dbReference type="EMBL" id="KAH0818077.1"/>
    </source>
</evidence>
<dbReference type="FunFam" id="2.60.40.10:FF:000328">
    <property type="entry name" value="CLUMA_CG000981, isoform A"/>
    <property type="match status" value="1"/>
</dbReference>
<evidence type="ECO:0000313" key="12">
    <source>
        <dbReference type="Proteomes" id="UP000719412"/>
    </source>
</evidence>
<protein>
    <recommendedName>
        <fullName evidence="10">Ig-like domain-containing protein</fullName>
    </recommendedName>
</protein>
<evidence type="ECO:0000256" key="3">
    <source>
        <dbReference type="ARBA" id="ARBA00022729"/>
    </source>
</evidence>
<sequence length="498" mass="58492">MRCFNFNANISREFGWTPPLQNSFCESPFLLQTGGRHVRNTESNGISVLGEFNHGVDRKTPGYILREEWKRNRLRVKAGKRSAKFDYKMDGRGEWRILSNRMLERKENTEKKGREKYYQKNGYAKLSERDKDTDKQQRRERIKENRHSRKCEGYVEREATQQDGEERRCRMCYEERKRETIEHMWNGCSEMRERERKERGEIPNEDGRKIRWMKEIWKRRERIEKEKEAFPRFAEPIPNVTVTVGRDALLACVVDNLRAFKVAWVRVDTQTILSIHHNVITQNPRISLSYNDHRSWFLHIRNVQEADRGWYMCQVNTDPMRSRQGYLQVVVSHFEVPPSIVDRETSSDMVVLESTNVSLTCKATGYPEPYVMWRREDGEDIRYNGENVNVVDGEILFITKVSRLHMAVYLCIASNGVPPSISKRVQLKVQFPPMLSIPNQLEGAYIGQDVTLECRTEAFPTSINYWTTERGDMIISGSCICTVTHIRNYPARGIDQSI</sequence>
<evidence type="ECO:0000256" key="8">
    <source>
        <dbReference type="ARBA" id="ARBA00023319"/>
    </source>
</evidence>
<dbReference type="InterPro" id="IPR051170">
    <property type="entry name" value="Neural/epithelial_adhesion"/>
</dbReference>
<evidence type="ECO:0000256" key="7">
    <source>
        <dbReference type="ARBA" id="ARBA00023180"/>
    </source>
</evidence>
<keyword evidence="12" id="KW-1185">Reference proteome</keyword>
<keyword evidence="8" id="KW-0393">Immunoglobulin domain</keyword>
<keyword evidence="7" id="KW-0325">Glycoprotein</keyword>
<feature type="domain" description="Ig-like" evidence="10">
    <location>
        <begin position="231"/>
        <end position="332"/>
    </location>
</feature>
<accession>A0A8J6LFE6</accession>
<dbReference type="Proteomes" id="UP000719412">
    <property type="component" value="Unassembled WGS sequence"/>
</dbReference>
<keyword evidence="2" id="KW-1003">Cell membrane</keyword>
<dbReference type="Pfam" id="PF07686">
    <property type="entry name" value="V-set"/>
    <property type="match status" value="1"/>
</dbReference>
<organism evidence="11 12">
    <name type="scientific">Tenebrio molitor</name>
    <name type="common">Yellow mealworm beetle</name>
    <dbReference type="NCBI Taxonomy" id="7067"/>
    <lineage>
        <taxon>Eukaryota</taxon>
        <taxon>Metazoa</taxon>
        <taxon>Ecdysozoa</taxon>
        <taxon>Arthropoda</taxon>
        <taxon>Hexapoda</taxon>
        <taxon>Insecta</taxon>
        <taxon>Pterygota</taxon>
        <taxon>Neoptera</taxon>
        <taxon>Endopterygota</taxon>
        <taxon>Coleoptera</taxon>
        <taxon>Polyphaga</taxon>
        <taxon>Cucujiformia</taxon>
        <taxon>Tenebrionidae</taxon>
        <taxon>Tenebrio</taxon>
    </lineage>
</organism>
<dbReference type="InterPro" id="IPR013783">
    <property type="entry name" value="Ig-like_fold"/>
</dbReference>
<keyword evidence="6" id="KW-1015">Disulfide bond</keyword>
<feature type="region of interest" description="Disordered" evidence="9">
    <location>
        <begin position="106"/>
        <end position="149"/>
    </location>
</feature>
<dbReference type="Gene3D" id="2.60.40.10">
    <property type="entry name" value="Immunoglobulins"/>
    <property type="match status" value="2"/>
</dbReference>
<reference evidence="11" key="2">
    <citation type="submission" date="2021-08" db="EMBL/GenBank/DDBJ databases">
        <authorList>
            <person name="Eriksson T."/>
        </authorList>
    </citation>
    <scope>NUCLEOTIDE SEQUENCE</scope>
    <source>
        <strain evidence="11">Stoneville</strain>
        <tissue evidence="11">Whole head</tissue>
    </source>
</reference>
<feature type="compositionally biased region" description="Basic and acidic residues" evidence="9">
    <location>
        <begin position="106"/>
        <end position="118"/>
    </location>
</feature>
<dbReference type="Pfam" id="PF13927">
    <property type="entry name" value="Ig_3"/>
    <property type="match status" value="1"/>
</dbReference>
<dbReference type="InterPro" id="IPR003598">
    <property type="entry name" value="Ig_sub2"/>
</dbReference>
<reference evidence="11" key="1">
    <citation type="journal article" date="2020" name="J Insects Food Feed">
        <title>The yellow mealworm (Tenebrio molitor) genome: a resource for the emerging insects as food and feed industry.</title>
        <authorList>
            <person name="Eriksson T."/>
            <person name="Andere A."/>
            <person name="Kelstrup H."/>
            <person name="Emery V."/>
            <person name="Picard C."/>
        </authorList>
    </citation>
    <scope>NUCLEOTIDE SEQUENCE</scope>
    <source>
        <strain evidence="11">Stoneville</strain>
        <tissue evidence="11">Whole head</tissue>
    </source>
</reference>
<dbReference type="SMART" id="SM00409">
    <property type="entry name" value="IG"/>
    <property type="match status" value="2"/>
</dbReference>
<dbReference type="SMART" id="SM00408">
    <property type="entry name" value="IGc2"/>
    <property type="match status" value="2"/>
</dbReference>
<dbReference type="PANTHER" id="PTHR12231:SF253">
    <property type="entry name" value="DPR-INTERACTING PROTEIN ETA, ISOFORM B-RELATED"/>
    <property type="match status" value="1"/>
</dbReference>
<comment type="caution">
    <text evidence="11">The sequence shown here is derived from an EMBL/GenBank/DDBJ whole genome shotgun (WGS) entry which is preliminary data.</text>
</comment>
<evidence type="ECO:0000256" key="1">
    <source>
        <dbReference type="ARBA" id="ARBA00004236"/>
    </source>
</evidence>
<evidence type="ECO:0000256" key="5">
    <source>
        <dbReference type="ARBA" id="ARBA00023136"/>
    </source>
</evidence>
<dbReference type="GO" id="GO:0005886">
    <property type="term" value="C:plasma membrane"/>
    <property type="evidence" value="ECO:0007669"/>
    <property type="project" value="UniProtKB-SubCell"/>
</dbReference>
<evidence type="ECO:0000256" key="2">
    <source>
        <dbReference type="ARBA" id="ARBA00022475"/>
    </source>
</evidence>
<dbReference type="GO" id="GO:0043005">
    <property type="term" value="C:neuron projection"/>
    <property type="evidence" value="ECO:0007669"/>
    <property type="project" value="TreeGrafter"/>
</dbReference>
<proteinExistence type="predicted"/>
<dbReference type="InterPro" id="IPR007110">
    <property type="entry name" value="Ig-like_dom"/>
</dbReference>
<comment type="subcellular location">
    <subcellularLocation>
        <location evidence="1">Cell membrane</location>
    </subcellularLocation>
</comment>
<dbReference type="AlphaFoldDB" id="A0A8J6LFE6"/>
<dbReference type="InterPro" id="IPR003599">
    <property type="entry name" value="Ig_sub"/>
</dbReference>
<name>A0A8J6LFE6_TENMO</name>
<keyword evidence="4" id="KW-0677">Repeat</keyword>
<evidence type="ECO:0000256" key="6">
    <source>
        <dbReference type="ARBA" id="ARBA00023157"/>
    </source>
</evidence>
<evidence type="ECO:0000256" key="4">
    <source>
        <dbReference type="ARBA" id="ARBA00022737"/>
    </source>
</evidence>
<keyword evidence="5" id="KW-0472">Membrane</keyword>